<organism evidence="1">
    <name type="scientific">Ophidiomyces ophidiicola</name>
    <dbReference type="NCBI Taxonomy" id="1387563"/>
    <lineage>
        <taxon>Eukaryota</taxon>
        <taxon>Fungi</taxon>
        <taxon>Dikarya</taxon>
        <taxon>Ascomycota</taxon>
        <taxon>Pezizomycotina</taxon>
        <taxon>Eurotiomycetes</taxon>
        <taxon>Eurotiomycetidae</taxon>
        <taxon>Onygenales</taxon>
        <taxon>Onygenaceae</taxon>
        <taxon>Ophidiomyces</taxon>
    </lineage>
</organism>
<comment type="caution">
    <text evidence="1">The sequence shown here is derived from an EMBL/GenBank/DDBJ whole genome shotgun (WGS) entry which is preliminary data.</text>
</comment>
<protein>
    <submittedName>
        <fullName evidence="1">Uncharacterized protein</fullName>
    </submittedName>
</protein>
<dbReference type="EMBL" id="JALBCA010000104">
    <property type="protein sequence ID" value="KAI2382916.1"/>
    <property type="molecule type" value="Genomic_DNA"/>
</dbReference>
<accession>A0ACB8UQ82</accession>
<evidence type="ECO:0000313" key="1">
    <source>
        <dbReference type="EMBL" id="KAI2382916.1"/>
    </source>
</evidence>
<reference evidence="1" key="1">
    <citation type="journal article" date="2022" name="bioRxiv">
        <title>Population genetic analysis of Ophidiomyces ophidiicola, the causative agent of snake fungal disease, indicates recent introductions to the USA.</title>
        <authorList>
            <person name="Ladner J.T."/>
            <person name="Palmer J.M."/>
            <person name="Ettinger C.L."/>
            <person name="Stajich J.E."/>
            <person name="Farrell T.M."/>
            <person name="Glorioso B.M."/>
            <person name="Lawson B."/>
            <person name="Price S.J."/>
            <person name="Stengle A.G."/>
            <person name="Grear D.A."/>
            <person name="Lorch J.M."/>
        </authorList>
    </citation>
    <scope>NUCLEOTIDE SEQUENCE</scope>
    <source>
        <strain evidence="1">NWHC 24266-5</strain>
    </source>
</reference>
<gene>
    <name evidence="1" type="ORF">LOY88_005619</name>
</gene>
<proteinExistence type="predicted"/>
<sequence length="301" mass="33446">MAPVLPRQRRYEICNGFSIFLDEGNIRIVQEPISDSLRLCDTHRALIFVEAGGVQYFPPTMPLSIRRLSSPADLSRAVDIQSTTFANSAFCRTVGASPEGNPRSLSPSERHAIQVSRLQDALSSDPTFHLLGAVDDETGEILAMAKWYVFKGDDSLEKWKNGVRSDEAMEIPNGVDEDGYRFAKGKLFDAKRAWFGENGREHCFLGVLCTLPTHQGRGAGTLLLKYGLDIADEHGLESYLESSTKGRPLYERHGFEDITLPNGRPGLLEFDLGHFTGRGGDQGDWVRLALMARKPKQKTEC</sequence>
<name>A0ACB8UQ82_9EURO</name>